<dbReference type="PANTHER" id="PTHR21716">
    <property type="entry name" value="TRANSMEMBRANE PROTEIN"/>
    <property type="match status" value="1"/>
</dbReference>
<accession>A0A4V1BZI9</accession>
<feature type="transmembrane region" description="Helical" evidence="9">
    <location>
        <begin position="178"/>
        <end position="197"/>
    </location>
</feature>
<feature type="transmembrane region" description="Helical" evidence="9">
    <location>
        <begin position="59"/>
        <end position="83"/>
    </location>
</feature>
<reference evidence="10 11" key="1">
    <citation type="submission" date="2019-03" db="EMBL/GenBank/DDBJ databases">
        <title>Efficiently degradation of phenoxyalkanoic acid herbicides by Cupriavidus oxalaticus strain X32.</title>
        <authorList>
            <person name="Sheng X."/>
        </authorList>
    </citation>
    <scope>NUCLEOTIDE SEQUENCE [LARGE SCALE GENOMIC DNA]</scope>
    <source>
        <strain evidence="10 11">X32</strain>
        <plasmid evidence="10 11">unnamed1</plasmid>
    </source>
</reference>
<name>A0A4V1BZI9_9BURK</name>
<organism evidence="10 11">
    <name type="scientific">Cupriavidus oxalaticus</name>
    <dbReference type="NCBI Taxonomy" id="96344"/>
    <lineage>
        <taxon>Bacteria</taxon>
        <taxon>Pseudomonadati</taxon>
        <taxon>Pseudomonadota</taxon>
        <taxon>Betaproteobacteria</taxon>
        <taxon>Burkholderiales</taxon>
        <taxon>Burkholderiaceae</taxon>
        <taxon>Cupriavidus</taxon>
    </lineage>
</organism>
<dbReference type="AlphaFoldDB" id="A0A4V1BZI9"/>
<dbReference type="InterPro" id="IPR002549">
    <property type="entry name" value="AI-2E-like"/>
</dbReference>
<feature type="region of interest" description="Disordered" evidence="8">
    <location>
        <begin position="130"/>
        <end position="149"/>
    </location>
</feature>
<evidence type="ECO:0000256" key="5">
    <source>
        <dbReference type="ARBA" id="ARBA00022692"/>
    </source>
</evidence>
<evidence type="ECO:0000313" key="10">
    <source>
        <dbReference type="EMBL" id="QBY55482.1"/>
    </source>
</evidence>
<dbReference type="PANTHER" id="PTHR21716:SF53">
    <property type="entry name" value="PERMEASE PERM-RELATED"/>
    <property type="match status" value="1"/>
</dbReference>
<gene>
    <name evidence="10" type="ORF">E0W60_31130</name>
</gene>
<evidence type="ECO:0000256" key="2">
    <source>
        <dbReference type="ARBA" id="ARBA00009773"/>
    </source>
</evidence>
<dbReference type="Proteomes" id="UP000295294">
    <property type="component" value="Plasmid unnamed1"/>
</dbReference>
<feature type="transmembrane region" description="Helical" evidence="9">
    <location>
        <begin position="268"/>
        <end position="288"/>
    </location>
</feature>
<keyword evidence="5 9" id="KW-0812">Transmembrane</keyword>
<evidence type="ECO:0000256" key="1">
    <source>
        <dbReference type="ARBA" id="ARBA00004651"/>
    </source>
</evidence>
<sequence length="638" mass="69075">MPNIARDQASANQLNKIVGTAIVLAILYFARDVLIPVTLAFILSIFIQPLVRGLRRIGLGQVSSVALAALVLAVGLSFSGLIIGTQLIRLGSSLPQYEDTIRSKLRTLDEVTLGKLSAITDQAGRVIGKLGSNTRQGRTPAQDLPQPEANNVTPPIPVEVHQPEPRPIELLTRIVNSIARPLGTAGVVFVVLIFLLLEHEALRDRFIRLVGGSNLRATTAFVNDAGERISRFFVSQLLVNIAVGVMIWVGLAIAGLPQAPLWGAMAGLLRFVPYVGVWIAAFFAVLLATAITPGWTLALITLALFFAIELLVSQLLEPQLYGHATGLSPLSVVIAAIFWGWIWGAAGLVLSTPLTLCLVVAGRYIRALSFLEILLGEVHALTLAENFYQRALSGDAQEILASARRFLRSKPLSAYCDTVLIPALHLAHADFSQREITRTEQLKVNSAISSVLVSLESKRSWWRPIPRISVLEGTTVARRLREQRERQMGRWQGPLDVPAGTVVLGIGAGSLIDELAAEVLVRVLRAQHLDGRHLSLEDLTSGPPVPESKLEAVAVVCLVSVVSELTQDEPLAAAIAGIRRRFPHAKVLVLCASNPFDLHEKSHPVVAEADFTVHSFGETTESCTYLLQGQVSATPRQN</sequence>
<evidence type="ECO:0000256" key="4">
    <source>
        <dbReference type="ARBA" id="ARBA00022475"/>
    </source>
</evidence>
<evidence type="ECO:0000313" key="11">
    <source>
        <dbReference type="Proteomes" id="UP000295294"/>
    </source>
</evidence>
<feature type="transmembrane region" description="Helical" evidence="9">
    <location>
        <begin position="237"/>
        <end position="256"/>
    </location>
</feature>
<protein>
    <submittedName>
        <fullName evidence="10">AI-2E family transporter</fullName>
    </submittedName>
</protein>
<dbReference type="GO" id="GO:0005886">
    <property type="term" value="C:plasma membrane"/>
    <property type="evidence" value="ECO:0007669"/>
    <property type="project" value="UniProtKB-SubCell"/>
</dbReference>
<keyword evidence="7 9" id="KW-0472">Membrane</keyword>
<evidence type="ECO:0000256" key="9">
    <source>
        <dbReference type="SAM" id="Phobius"/>
    </source>
</evidence>
<dbReference type="OrthoDB" id="9816139at2"/>
<feature type="transmembrane region" description="Helical" evidence="9">
    <location>
        <begin position="336"/>
        <end position="361"/>
    </location>
</feature>
<dbReference type="RefSeq" id="WP_135706723.1">
    <property type="nucleotide sequence ID" value="NZ_CP038636.1"/>
</dbReference>
<dbReference type="KEGG" id="cox:E0W60_31130"/>
<dbReference type="EMBL" id="CP038636">
    <property type="protein sequence ID" value="QBY55482.1"/>
    <property type="molecule type" value="Genomic_DNA"/>
</dbReference>
<evidence type="ECO:0000256" key="6">
    <source>
        <dbReference type="ARBA" id="ARBA00022989"/>
    </source>
</evidence>
<evidence type="ECO:0000256" key="8">
    <source>
        <dbReference type="SAM" id="MobiDB-lite"/>
    </source>
</evidence>
<comment type="subcellular location">
    <subcellularLocation>
        <location evidence="1">Cell membrane</location>
        <topology evidence="1">Multi-pass membrane protein</topology>
    </subcellularLocation>
</comment>
<feature type="transmembrane region" description="Helical" evidence="9">
    <location>
        <begin position="295"/>
        <end position="316"/>
    </location>
</feature>
<proteinExistence type="inferred from homology"/>
<evidence type="ECO:0000256" key="7">
    <source>
        <dbReference type="ARBA" id="ARBA00023136"/>
    </source>
</evidence>
<dbReference type="Pfam" id="PF01594">
    <property type="entry name" value="AI-2E_transport"/>
    <property type="match status" value="1"/>
</dbReference>
<geneLocation type="plasmid" evidence="10">
    <name>unnamed1</name>
</geneLocation>
<keyword evidence="4" id="KW-1003">Cell membrane</keyword>
<keyword evidence="3" id="KW-0813">Transport</keyword>
<keyword evidence="10" id="KW-0614">Plasmid</keyword>
<evidence type="ECO:0000256" key="3">
    <source>
        <dbReference type="ARBA" id="ARBA00022448"/>
    </source>
</evidence>
<feature type="transmembrane region" description="Helical" evidence="9">
    <location>
        <begin position="20"/>
        <end position="47"/>
    </location>
</feature>
<comment type="similarity">
    <text evidence="2">Belongs to the autoinducer-2 exporter (AI-2E) (TC 2.A.86) family.</text>
</comment>
<keyword evidence="6 9" id="KW-1133">Transmembrane helix</keyword>
<dbReference type="GO" id="GO:0055085">
    <property type="term" value="P:transmembrane transport"/>
    <property type="evidence" value="ECO:0007669"/>
    <property type="project" value="TreeGrafter"/>
</dbReference>